<keyword evidence="4" id="KW-1185">Reference proteome</keyword>
<gene>
    <name evidence="3" type="ORF">URODEC1_LOCUS118717</name>
    <name evidence="2" type="ORF">URODEC1_LOCUS77607</name>
</gene>
<sequence length="84" mass="9087">MSAGFHYRRSTTRATVLLFFLLAATCLLVVGARSRISYNKYGRPAPAVRLYGGGGYLPRPKVIPPSGPSEGHNSIGPETLDRKP</sequence>
<evidence type="ECO:0000313" key="4">
    <source>
        <dbReference type="Proteomes" id="UP001497457"/>
    </source>
</evidence>
<reference evidence="3 4" key="1">
    <citation type="submission" date="2024-10" db="EMBL/GenBank/DDBJ databases">
        <authorList>
            <person name="Ryan C."/>
        </authorList>
    </citation>
    <scope>NUCLEOTIDE SEQUENCE [LARGE SCALE GENOMIC DNA]</scope>
</reference>
<dbReference type="EMBL" id="OZ075140">
    <property type="protein sequence ID" value="CAL5024597.1"/>
    <property type="molecule type" value="Genomic_DNA"/>
</dbReference>
<protein>
    <submittedName>
        <fullName evidence="3">Uncharacterized protein</fullName>
    </submittedName>
</protein>
<feature type="region of interest" description="Disordered" evidence="1">
    <location>
        <begin position="61"/>
        <end position="84"/>
    </location>
</feature>
<organism evidence="3 4">
    <name type="scientific">Urochloa decumbens</name>
    <dbReference type="NCBI Taxonomy" id="240449"/>
    <lineage>
        <taxon>Eukaryota</taxon>
        <taxon>Viridiplantae</taxon>
        <taxon>Streptophyta</taxon>
        <taxon>Embryophyta</taxon>
        <taxon>Tracheophyta</taxon>
        <taxon>Spermatophyta</taxon>
        <taxon>Magnoliopsida</taxon>
        <taxon>Liliopsida</taxon>
        <taxon>Poales</taxon>
        <taxon>Poaceae</taxon>
        <taxon>PACMAD clade</taxon>
        <taxon>Panicoideae</taxon>
        <taxon>Panicodae</taxon>
        <taxon>Paniceae</taxon>
        <taxon>Melinidinae</taxon>
        <taxon>Urochloa</taxon>
    </lineage>
</organism>
<evidence type="ECO:0000256" key="1">
    <source>
        <dbReference type="SAM" id="MobiDB-lite"/>
    </source>
</evidence>
<accession>A0ABC9GT36</accession>
<proteinExistence type="predicted"/>
<name>A0ABC9GT36_9POAL</name>
<dbReference type="Proteomes" id="UP001497457">
    <property type="component" value="Unassembled WGS sequence"/>
</dbReference>
<dbReference type="AlphaFoldDB" id="A0ABC9GT36"/>
<dbReference type="Proteomes" id="UP001497457">
    <property type="component" value="Chromosome 30rd"/>
</dbReference>
<dbReference type="EMBL" id="CAXIPR030000106">
    <property type="protein sequence ID" value="CAM0144910.1"/>
    <property type="molecule type" value="Genomic_DNA"/>
</dbReference>
<evidence type="ECO:0000313" key="2">
    <source>
        <dbReference type="EMBL" id="CAL5024597.1"/>
    </source>
</evidence>
<evidence type="ECO:0000313" key="3">
    <source>
        <dbReference type="EMBL" id="CAM0144910.1"/>
    </source>
</evidence>